<feature type="compositionally biased region" description="Pro residues" evidence="9">
    <location>
        <begin position="478"/>
        <end position="493"/>
    </location>
</feature>
<evidence type="ECO:0000313" key="12">
    <source>
        <dbReference type="Proteomes" id="UP000182658"/>
    </source>
</evidence>
<feature type="domain" description="Velvet" evidence="10">
    <location>
        <begin position="30"/>
        <end position="235"/>
    </location>
</feature>
<dbReference type="PROSITE" id="PS51821">
    <property type="entry name" value="VELVET"/>
    <property type="match status" value="1"/>
</dbReference>
<dbReference type="EMBL" id="KV875099">
    <property type="protein sequence ID" value="OIW27540.1"/>
    <property type="molecule type" value="Genomic_DNA"/>
</dbReference>
<keyword evidence="3" id="KW-0963">Cytoplasm</keyword>
<keyword evidence="5" id="KW-0805">Transcription regulation</keyword>
<evidence type="ECO:0000256" key="4">
    <source>
        <dbReference type="ARBA" id="ARBA00022969"/>
    </source>
</evidence>
<evidence type="ECO:0000256" key="7">
    <source>
        <dbReference type="ARBA" id="ARBA00023242"/>
    </source>
</evidence>
<dbReference type="InParanoid" id="A0A1J7JE77"/>
<dbReference type="GO" id="GO:0005634">
    <property type="term" value="C:nucleus"/>
    <property type="evidence" value="ECO:0007669"/>
    <property type="project" value="UniProtKB-SubCell"/>
</dbReference>
<feature type="compositionally biased region" description="Basic and acidic residues" evidence="9">
    <location>
        <begin position="500"/>
        <end position="523"/>
    </location>
</feature>
<dbReference type="Pfam" id="PF11754">
    <property type="entry name" value="Velvet"/>
    <property type="match status" value="2"/>
</dbReference>
<dbReference type="PANTHER" id="PTHR33572:SF14">
    <property type="entry name" value="DEVELOPMENTAL AND SECONDARY METABOLISM REGULATOR VEA"/>
    <property type="match status" value="1"/>
</dbReference>
<evidence type="ECO:0000313" key="11">
    <source>
        <dbReference type="EMBL" id="OIW27540.1"/>
    </source>
</evidence>
<evidence type="ECO:0000256" key="2">
    <source>
        <dbReference type="ARBA" id="ARBA00004496"/>
    </source>
</evidence>
<keyword evidence="6" id="KW-0804">Transcription</keyword>
<dbReference type="Gene3D" id="2.60.40.3960">
    <property type="entry name" value="Velvet domain"/>
    <property type="match status" value="1"/>
</dbReference>
<dbReference type="GO" id="GO:0051176">
    <property type="term" value="P:positive regulation of sulfur metabolic process"/>
    <property type="evidence" value="ECO:0007669"/>
    <property type="project" value="UniProtKB-ARBA"/>
</dbReference>
<dbReference type="OrthoDB" id="5384689at2759"/>
<dbReference type="FunFam" id="2.60.40.3960:FF:000001">
    <property type="entry name" value="Sexual development activator VeA"/>
    <property type="match status" value="1"/>
</dbReference>
<dbReference type="AlphaFoldDB" id="A0A1J7JE77"/>
<keyword evidence="4" id="KW-0749">Sporulation</keyword>
<dbReference type="InterPro" id="IPR038491">
    <property type="entry name" value="Velvet_dom_sf"/>
</dbReference>
<dbReference type="InterPro" id="IPR037525">
    <property type="entry name" value="Velvet_dom"/>
</dbReference>
<evidence type="ECO:0000256" key="9">
    <source>
        <dbReference type="SAM" id="MobiDB-lite"/>
    </source>
</evidence>
<dbReference type="InterPro" id="IPR021740">
    <property type="entry name" value="Velvet"/>
</dbReference>
<feature type="compositionally biased region" description="Low complexity" evidence="9">
    <location>
        <begin position="328"/>
        <end position="337"/>
    </location>
</feature>
<feature type="compositionally biased region" description="Low complexity" evidence="9">
    <location>
        <begin position="355"/>
        <end position="387"/>
    </location>
</feature>
<feature type="compositionally biased region" description="Pro residues" evidence="9">
    <location>
        <begin position="405"/>
        <end position="414"/>
    </location>
</feature>
<gene>
    <name evidence="11" type="ORF">CONLIGDRAFT_655421</name>
</gene>
<sequence length="554" mass="61809">MHVAPAPAPHPGPSHDELQPTLLDRVTKSGRRLWYKLTVIQQPERARACGSGPKSSADRRPVDPPPVVELRIFEGNTWQEAEQKDITFLYNANFFLFATLEHARVMAHGRVQTPAANQPPVLTGMPVSGMAYLDRPNEAGYFLFPDLSVRHEGRYRLTFNLYEETKEDKDKDPETPDTNIIAPGFANATGGSFDFRMEVKSRDFVVFSAKKFPGLAESTVLSRVVAEQGCRVRIRRDVRMRRRDGGKAAGGGDYDNGEDEYARQKRTATPEVKSNYRGRSMSGSVERTPFSAEPQRRTSGAEYPPQFPQTPGSAGGHLQFLGNAAQYHPHAPSHSKPPSMPPSPSYQTSHGAQFPPVHQSPHQQIQQQNIHPQTPIHQSHQQPMHQPAYPPPPQQLTYNQAERPQPQPYAPSNPSPQRETSTVNRPKSSSCLRRWLRRLSRANTPLTLPPISDFAKHLTPRAMAPLTSPTSDRVPQPQAMPPPKSTAPLPPPLSVAGSKRSRDESSWYESEAPRYHNGAREDPQLLDENGEPQMLYKRADGKVMQGPQDSLYSL</sequence>
<proteinExistence type="inferred from homology"/>
<keyword evidence="7" id="KW-0539">Nucleus</keyword>
<dbReference type="GO" id="GO:0043455">
    <property type="term" value="P:regulation of secondary metabolic process"/>
    <property type="evidence" value="ECO:0007669"/>
    <property type="project" value="UniProtKB-ARBA"/>
</dbReference>
<dbReference type="STRING" id="1408157.A0A1J7JE77"/>
<name>A0A1J7JE77_9PEZI</name>
<feature type="region of interest" description="Disordered" evidence="9">
    <location>
        <begin position="463"/>
        <end position="554"/>
    </location>
</feature>
<dbReference type="GO" id="GO:0005737">
    <property type="term" value="C:cytoplasm"/>
    <property type="evidence" value="ECO:0007669"/>
    <property type="project" value="UniProtKB-SubCell"/>
</dbReference>
<evidence type="ECO:0000256" key="5">
    <source>
        <dbReference type="ARBA" id="ARBA00023015"/>
    </source>
</evidence>
<dbReference type="PANTHER" id="PTHR33572">
    <property type="entry name" value="SPORE DEVELOPMENT REGULATOR VOSA"/>
    <property type="match status" value="1"/>
</dbReference>
<dbReference type="Proteomes" id="UP000182658">
    <property type="component" value="Unassembled WGS sequence"/>
</dbReference>
<accession>A0A1J7JE77</accession>
<evidence type="ECO:0000256" key="6">
    <source>
        <dbReference type="ARBA" id="ARBA00023163"/>
    </source>
</evidence>
<evidence type="ECO:0000256" key="8">
    <source>
        <dbReference type="ARBA" id="ARBA00038005"/>
    </source>
</evidence>
<organism evidence="11 12">
    <name type="scientific">Coniochaeta ligniaria NRRL 30616</name>
    <dbReference type="NCBI Taxonomy" id="1408157"/>
    <lineage>
        <taxon>Eukaryota</taxon>
        <taxon>Fungi</taxon>
        <taxon>Dikarya</taxon>
        <taxon>Ascomycota</taxon>
        <taxon>Pezizomycotina</taxon>
        <taxon>Sordariomycetes</taxon>
        <taxon>Sordariomycetidae</taxon>
        <taxon>Coniochaetales</taxon>
        <taxon>Coniochaetaceae</taxon>
        <taxon>Coniochaeta</taxon>
    </lineage>
</organism>
<dbReference type="GO" id="GO:0034250">
    <property type="term" value="P:positive regulation of amide metabolic process"/>
    <property type="evidence" value="ECO:0007669"/>
    <property type="project" value="UniProtKB-ARBA"/>
</dbReference>
<evidence type="ECO:0000256" key="1">
    <source>
        <dbReference type="ARBA" id="ARBA00004123"/>
    </source>
</evidence>
<protein>
    <recommendedName>
        <fullName evidence="10">Velvet domain-containing protein</fullName>
    </recommendedName>
</protein>
<evidence type="ECO:0000256" key="3">
    <source>
        <dbReference type="ARBA" id="ARBA00022490"/>
    </source>
</evidence>
<comment type="subcellular location">
    <subcellularLocation>
        <location evidence="2">Cytoplasm</location>
    </subcellularLocation>
    <subcellularLocation>
        <location evidence="1">Nucleus</location>
    </subcellularLocation>
</comment>
<feature type="compositionally biased region" description="Polar residues" evidence="9">
    <location>
        <begin position="415"/>
        <end position="427"/>
    </location>
</feature>
<comment type="similarity">
    <text evidence="8">Belongs to the velvet family. VeA subfamily.</text>
</comment>
<feature type="region of interest" description="Disordered" evidence="9">
    <location>
        <begin position="243"/>
        <end position="430"/>
    </location>
</feature>
<evidence type="ECO:0000259" key="10">
    <source>
        <dbReference type="PROSITE" id="PS51821"/>
    </source>
</evidence>
<dbReference type="GO" id="GO:0030435">
    <property type="term" value="P:sporulation resulting in formation of a cellular spore"/>
    <property type="evidence" value="ECO:0007669"/>
    <property type="project" value="UniProtKB-KW"/>
</dbReference>
<keyword evidence="12" id="KW-1185">Reference proteome</keyword>
<reference evidence="11 12" key="1">
    <citation type="submission" date="2016-10" db="EMBL/GenBank/DDBJ databases">
        <title>Draft genome sequence of Coniochaeta ligniaria NRRL30616, a lignocellulolytic fungus for bioabatement of inhibitors in plant biomass hydrolysates.</title>
        <authorList>
            <consortium name="DOE Joint Genome Institute"/>
            <person name="Jimenez D.J."/>
            <person name="Hector R.E."/>
            <person name="Riley R."/>
            <person name="Sun H."/>
            <person name="Grigoriev I.V."/>
            <person name="Van Elsas J.D."/>
            <person name="Nichols N.N."/>
        </authorList>
    </citation>
    <scope>NUCLEOTIDE SEQUENCE [LARGE SCALE GENOMIC DNA]</scope>
    <source>
        <strain evidence="11 12">NRRL 30616</strain>
    </source>
</reference>